<dbReference type="Gene3D" id="6.10.30.10">
    <property type="match status" value="1"/>
</dbReference>
<dbReference type="Pfam" id="PF01796">
    <property type="entry name" value="OB_ChsH2_C"/>
    <property type="match status" value="1"/>
</dbReference>
<feature type="domain" description="ChsH2 C-terminal OB-fold" evidence="1">
    <location>
        <begin position="55"/>
        <end position="115"/>
    </location>
</feature>
<keyword evidence="3" id="KW-0238">DNA-binding</keyword>
<evidence type="ECO:0000259" key="1">
    <source>
        <dbReference type="Pfam" id="PF01796"/>
    </source>
</evidence>
<dbReference type="EMBL" id="VCIZ01000005">
    <property type="protein sequence ID" value="TSP12817.1"/>
    <property type="molecule type" value="Genomic_DNA"/>
</dbReference>
<dbReference type="Proteomes" id="UP000318943">
    <property type="component" value="Unassembled WGS sequence"/>
</dbReference>
<evidence type="ECO:0000313" key="5">
    <source>
        <dbReference type="Proteomes" id="UP000318943"/>
    </source>
</evidence>
<dbReference type="GO" id="GO:0003677">
    <property type="term" value="F:DNA binding"/>
    <property type="evidence" value="ECO:0007669"/>
    <property type="project" value="UniProtKB-KW"/>
</dbReference>
<dbReference type="PANTHER" id="PTHR34075:SF5">
    <property type="entry name" value="BLR3430 PROTEIN"/>
    <property type="match status" value="1"/>
</dbReference>
<dbReference type="KEGG" id="ccam:M5D45_27170"/>
<dbReference type="InterPro" id="IPR012340">
    <property type="entry name" value="NA-bd_OB-fold"/>
</dbReference>
<dbReference type="AlphaFoldDB" id="A0AAE9I7Y3"/>
<evidence type="ECO:0000259" key="2">
    <source>
        <dbReference type="Pfam" id="PF12172"/>
    </source>
</evidence>
<evidence type="ECO:0000313" key="4">
    <source>
        <dbReference type="EMBL" id="URF06760.1"/>
    </source>
</evidence>
<proteinExistence type="predicted"/>
<gene>
    <name evidence="3" type="ORF">FGG12_11505</name>
    <name evidence="4" type="ORF">M5D45_27170</name>
</gene>
<evidence type="ECO:0000313" key="3">
    <source>
        <dbReference type="EMBL" id="TSP12817.1"/>
    </source>
</evidence>
<dbReference type="InterPro" id="IPR022002">
    <property type="entry name" value="ChsH2_Znr"/>
</dbReference>
<dbReference type="InterPro" id="IPR052513">
    <property type="entry name" value="Thioester_dehydratase-like"/>
</dbReference>
<dbReference type="SUPFAM" id="SSF50249">
    <property type="entry name" value="Nucleic acid-binding proteins"/>
    <property type="match status" value="1"/>
</dbReference>
<feature type="domain" description="ChsH2 rubredoxin-like zinc ribbon" evidence="2">
    <location>
        <begin position="19"/>
        <end position="53"/>
    </location>
</feature>
<reference evidence="4" key="2">
    <citation type="journal article" date="2022" name="Microbiol. Resour. Announc.">
        <title>Genome Sequence of Cupriavidus campinensis Strain G5, a Member of a Bacterial Consortium Capable of Polyethylene Degradation.</title>
        <authorList>
            <person name="Schneider B."/>
            <person name="Pfeiffer F."/>
            <person name="Dyall-Smith M."/>
            <person name="Kunte H.J."/>
        </authorList>
    </citation>
    <scope>NUCLEOTIDE SEQUENCE</scope>
    <source>
        <strain evidence="4">G5</strain>
    </source>
</reference>
<dbReference type="Pfam" id="PF12172">
    <property type="entry name" value="zf-ChsH2"/>
    <property type="match status" value="1"/>
</dbReference>
<accession>A0AAE9I7Y3</accession>
<name>A0AAE9I7Y3_9BURK</name>
<reference evidence="4" key="3">
    <citation type="submission" date="2022-05" db="EMBL/GenBank/DDBJ databases">
        <authorList>
            <person name="Kunte H.-J."/>
        </authorList>
    </citation>
    <scope>NUCLEOTIDE SEQUENCE</scope>
    <source>
        <strain evidence="4">G5</strain>
    </source>
</reference>
<dbReference type="PANTHER" id="PTHR34075">
    <property type="entry name" value="BLR3430 PROTEIN"/>
    <property type="match status" value="1"/>
</dbReference>
<sequence>MPQSTPAVTDPGPDKQYAEALAAGQFRIQLCQDCHRHVFYPRNICPHCGGDALAWTAPAGTGTVYSTSVVRRKPDAGGDYNVVLVDLDEGVRMMSRVEGIAPADVRIGMRVKARVARVAPEKSDTEPALVVFDLVGEG</sequence>
<protein>
    <submittedName>
        <fullName evidence="3">DNA-binding protein</fullName>
    </submittedName>
    <submittedName>
        <fullName evidence="4">OB-fold domain-containing protein</fullName>
    </submittedName>
</protein>
<keyword evidence="5" id="KW-1185">Reference proteome</keyword>
<dbReference type="RefSeq" id="WP_144197781.1">
    <property type="nucleotide sequence ID" value="NZ_CP097331.1"/>
</dbReference>
<reference evidence="3 5" key="1">
    <citation type="submission" date="2019-05" db="EMBL/GenBank/DDBJ databases">
        <title>Whole genome sequence analysis of Cupriavidus campinensis S14E4C strain.</title>
        <authorList>
            <person name="Abbaszade G."/>
            <person name="Szabo A."/>
            <person name="Toumi M."/>
            <person name="Toth E."/>
        </authorList>
    </citation>
    <scope>NUCLEOTIDE SEQUENCE [LARGE SCALE GENOMIC DNA]</scope>
    <source>
        <strain evidence="3 5">S14E4C</strain>
    </source>
</reference>
<organism evidence="4 6">
    <name type="scientific">Cupriavidus campinensis</name>
    <dbReference type="NCBI Taxonomy" id="151783"/>
    <lineage>
        <taxon>Bacteria</taxon>
        <taxon>Pseudomonadati</taxon>
        <taxon>Pseudomonadota</taxon>
        <taxon>Betaproteobacteria</taxon>
        <taxon>Burkholderiales</taxon>
        <taxon>Burkholderiaceae</taxon>
        <taxon>Cupriavidus</taxon>
    </lineage>
</organism>
<dbReference type="Proteomes" id="UP001056132">
    <property type="component" value="Chromosome 2"/>
</dbReference>
<dbReference type="EMBL" id="CP097331">
    <property type="protein sequence ID" value="URF06760.1"/>
    <property type="molecule type" value="Genomic_DNA"/>
</dbReference>
<dbReference type="InterPro" id="IPR002878">
    <property type="entry name" value="ChsH2_C"/>
</dbReference>
<evidence type="ECO:0000313" key="6">
    <source>
        <dbReference type="Proteomes" id="UP001056132"/>
    </source>
</evidence>